<dbReference type="Proteomes" id="UP000736672">
    <property type="component" value="Unassembled WGS sequence"/>
</dbReference>
<sequence>MTNLVPSVWAGVVIPMPFAALALILRLKARRMTRMGMGYDDGFSIAAWFFAVGYSTIILIWVEHFKLGQKIGQYPQSQIDYILEKSYLILWISEFLYSWSICLSKLAYYWDKSIHGRCTMDVARYYFATDLTHTLLDTLILALPIFEVLRMKLPFGQKIAVVGLFSCGFFVCIASAFQIIQSQNYDPHSQELPYQLTLAMVWGSVEVQLAVFASCLPLLRPIFRKLVPGLSTGDSYGTSRPSLALHPSTSFRNTIRSPRDEETSDTNLPRAFSRPEDDALSLPGSKENNSSSMRAFMDYREYRLSSLPGSHGSSTLRPSQSNDW</sequence>
<comment type="caution">
    <text evidence="9">The sequence shown here is derived from an EMBL/GenBank/DDBJ whole genome shotgun (WGS) entry which is preliminary data.</text>
</comment>
<proteinExistence type="inferred from homology"/>
<evidence type="ECO:0000313" key="10">
    <source>
        <dbReference type="Proteomes" id="UP000736672"/>
    </source>
</evidence>
<dbReference type="PANTHER" id="PTHR33048:SF163">
    <property type="entry name" value="INTEGRAL MEMBRANE PROTEIN (AFU_ORTHOLOGUE AFUA_8G05510)"/>
    <property type="match status" value="1"/>
</dbReference>
<feature type="transmembrane region" description="Helical" evidence="7">
    <location>
        <begin position="45"/>
        <end position="62"/>
    </location>
</feature>
<dbReference type="Pfam" id="PF20684">
    <property type="entry name" value="Fung_rhodopsin"/>
    <property type="match status" value="1"/>
</dbReference>
<feature type="transmembrane region" description="Helical" evidence="7">
    <location>
        <begin position="200"/>
        <end position="219"/>
    </location>
</feature>
<dbReference type="PANTHER" id="PTHR33048">
    <property type="entry name" value="PTH11-LIKE INTEGRAL MEMBRANE PROTEIN (AFU_ORTHOLOGUE AFUA_5G11245)"/>
    <property type="match status" value="1"/>
</dbReference>
<keyword evidence="2 7" id="KW-0812">Transmembrane</keyword>
<keyword evidence="4 7" id="KW-0472">Membrane</keyword>
<keyword evidence="10" id="KW-1185">Reference proteome</keyword>
<dbReference type="OrthoDB" id="5421689at2759"/>
<evidence type="ECO:0000259" key="8">
    <source>
        <dbReference type="Pfam" id="PF20684"/>
    </source>
</evidence>
<feature type="compositionally biased region" description="Polar residues" evidence="6">
    <location>
        <begin position="307"/>
        <end position="324"/>
    </location>
</feature>
<organism evidence="9 10">
    <name type="scientific">Fusarium solani</name>
    <name type="common">Filamentous fungus</name>
    <dbReference type="NCBI Taxonomy" id="169388"/>
    <lineage>
        <taxon>Eukaryota</taxon>
        <taxon>Fungi</taxon>
        <taxon>Dikarya</taxon>
        <taxon>Ascomycota</taxon>
        <taxon>Pezizomycotina</taxon>
        <taxon>Sordariomycetes</taxon>
        <taxon>Hypocreomycetidae</taxon>
        <taxon>Hypocreales</taxon>
        <taxon>Nectriaceae</taxon>
        <taxon>Fusarium</taxon>
        <taxon>Fusarium solani species complex</taxon>
    </lineage>
</organism>
<reference evidence="9" key="1">
    <citation type="journal article" date="2021" name="Nat. Commun.">
        <title>Genetic determinants of endophytism in the Arabidopsis root mycobiome.</title>
        <authorList>
            <person name="Mesny F."/>
            <person name="Miyauchi S."/>
            <person name="Thiergart T."/>
            <person name="Pickel B."/>
            <person name="Atanasova L."/>
            <person name="Karlsson M."/>
            <person name="Huettel B."/>
            <person name="Barry K.W."/>
            <person name="Haridas S."/>
            <person name="Chen C."/>
            <person name="Bauer D."/>
            <person name="Andreopoulos W."/>
            <person name="Pangilinan J."/>
            <person name="LaButti K."/>
            <person name="Riley R."/>
            <person name="Lipzen A."/>
            <person name="Clum A."/>
            <person name="Drula E."/>
            <person name="Henrissat B."/>
            <person name="Kohler A."/>
            <person name="Grigoriev I.V."/>
            <person name="Martin F.M."/>
            <person name="Hacquard S."/>
        </authorList>
    </citation>
    <scope>NUCLEOTIDE SEQUENCE</scope>
    <source>
        <strain evidence="9">FSSC 5 MPI-SDFR-AT-0091</strain>
    </source>
</reference>
<feature type="transmembrane region" description="Helical" evidence="7">
    <location>
        <begin position="6"/>
        <end position="25"/>
    </location>
</feature>
<feature type="region of interest" description="Disordered" evidence="6">
    <location>
        <begin position="305"/>
        <end position="324"/>
    </location>
</feature>
<evidence type="ECO:0000256" key="5">
    <source>
        <dbReference type="ARBA" id="ARBA00038359"/>
    </source>
</evidence>
<feature type="region of interest" description="Disordered" evidence="6">
    <location>
        <begin position="236"/>
        <end position="292"/>
    </location>
</feature>
<protein>
    <recommendedName>
        <fullName evidence="8">Rhodopsin domain-containing protein</fullName>
    </recommendedName>
</protein>
<evidence type="ECO:0000256" key="4">
    <source>
        <dbReference type="ARBA" id="ARBA00023136"/>
    </source>
</evidence>
<dbReference type="EMBL" id="JAGTJS010000018">
    <property type="protein sequence ID" value="KAH7243965.1"/>
    <property type="molecule type" value="Genomic_DNA"/>
</dbReference>
<feature type="transmembrane region" description="Helical" evidence="7">
    <location>
        <begin position="159"/>
        <end position="180"/>
    </location>
</feature>
<evidence type="ECO:0000256" key="2">
    <source>
        <dbReference type="ARBA" id="ARBA00022692"/>
    </source>
</evidence>
<dbReference type="GO" id="GO:0016020">
    <property type="term" value="C:membrane"/>
    <property type="evidence" value="ECO:0007669"/>
    <property type="project" value="UniProtKB-SubCell"/>
</dbReference>
<comment type="subcellular location">
    <subcellularLocation>
        <location evidence="1">Membrane</location>
        <topology evidence="1">Multi-pass membrane protein</topology>
    </subcellularLocation>
</comment>
<feature type="domain" description="Rhodopsin" evidence="8">
    <location>
        <begin position="107"/>
        <end position="225"/>
    </location>
</feature>
<comment type="similarity">
    <text evidence="5">Belongs to the SAT4 family.</text>
</comment>
<evidence type="ECO:0000256" key="3">
    <source>
        <dbReference type="ARBA" id="ARBA00022989"/>
    </source>
</evidence>
<dbReference type="InterPro" id="IPR049326">
    <property type="entry name" value="Rhodopsin_dom_fungi"/>
</dbReference>
<evidence type="ECO:0000313" key="9">
    <source>
        <dbReference type="EMBL" id="KAH7243965.1"/>
    </source>
</evidence>
<keyword evidence="3 7" id="KW-1133">Transmembrane helix</keyword>
<evidence type="ECO:0000256" key="7">
    <source>
        <dbReference type="SAM" id="Phobius"/>
    </source>
</evidence>
<dbReference type="InterPro" id="IPR052337">
    <property type="entry name" value="SAT4-like"/>
</dbReference>
<name>A0A9P9GSL8_FUSSL</name>
<feature type="transmembrane region" description="Helical" evidence="7">
    <location>
        <begin position="88"/>
        <end position="110"/>
    </location>
</feature>
<feature type="compositionally biased region" description="Polar residues" evidence="6">
    <location>
        <begin position="236"/>
        <end position="256"/>
    </location>
</feature>
<gene>
    <name evidence="9" type="ORF">B0J15DRAFT_501419</name>
</gene>
<evidence type="ECO:0000256" key="6">
    <source>
        <dbReference type="SAM" id="MobiDB-lite"/>
    </source>
</evidence>
<evidence type="ECO:0000256" key="1">
    <source>
        <dbReference type="ARBA" id="ARBA00004141"/>
    </source>
</evidence>
<dbReference type="AlphaFoldDB" id="A0A9P9GSL8"/>
<accession>A0A9P9GSL8</accession>